<dbReference type="InterPro" id="IPR037185">
    <property type="entry name" value="EmrE-like"/>
</dbReference>
<proteinExistence type="predicted"/>
<evidence type="ECO:0000313" key="4">
    <source>
        <dbReference type="EMBL" id="CAH9060715.1"/>
    </source>
</evidence>
<protein>
    <recommendedName>
        <fullName evidence="2">EamA domain-containing protein</fullName>
    </recommendedName>
</protein>
<feature type="transmembrane region" description="Helical" evidence="1">
    <location>
        <begin position="36"/>
        <end position="55"/>
    </location>
</feature>
<dbReference type="PANTHER" id="PTHR22911">
    <property type="entry name" value="ACYL-MALONYL CONDENSING ENZYME-RELATED"/>
    <property type="match status" value="1"/>
</dbReference>
<dbReference type="EMBL" id="CAMAPC010000010">
    <property type="protein sequence ID" value="CAH9060715.1"/>
    <property type="molecule type" value="Genomic_DNA"/>
</dbReference>
<dbReference type="GO" id="GO:0016020">
    <property type="term" value="C:membrane"/>
    <property type="evidence" value="ECO:0007669"/>
    <property type="project" value="InterPro"/>
</dbReference>
<feature type="transmembrane region" description="Helical" evidence="1">
    <location>
        <begin position="6"/>
        <end position="24"/>
    </location>
</feature>
<feature type="domain" description="EamA" evidence="2">
    <location>
        <begin position="155"/>
        <end position="293"/>
    </location>
</feature>
<feature type="transmembrane region" description="Helical" evidence="1">
    <location>
        <begin position="278"/>
        <end position="296"/>
    </location>
</feature>
<feature type="transmembrane region" description="Helical" evidence="1">
    <location>
        <begin position="98"/>
        <end position="116"/>
    </location>
</feature>
<comment type="caution">
    <text evidence="4">The sequence shown here is derived from an EMBL/GenBank/DDBJ whole genome shotgun (WGS) entry which is preliminary data.</text>
</comment>
<dbReference type="InterPro" id="IPR000620">
    <property type="entry name" value="EamA_dom"/>
</dbReference>
<dbReference type="Proteomes" id="UP001152485">
    <property type="component" value="Unassembled WGS sequence"/>
</dbReference>
<evidence type="ECO:0000313" key="5">
    <source>
        <dbReference type="Proteomes" id="UP001152467"/>
    </source>
</evidence>
<evidence type="ECO:0000313" key="3">
    <source>
        <dbReference type="EMBL" id="CAH9060542.1"/>
    </source>
</evidence>
<feature type="transmembrane region" description="Helical" evidence="1">
    <location>
        <begin position="122"/>
        <end position="140"/>
    </location>
</feature>
<feature type="domain" description="EamA" evidence="2">
    <location>
        <begin position="5"/>
        <end position="138"/>
    </location>
</feature>
<feature type="transmembrane region" description="Helical" evidence="1">
    <location>
        <begin position="227"/>
        <end position="246"/>
    </location>
</feature>
<keyword evidence="1" id="KW-0472">Membrane</keyword>
<feature type="transmembrane region" description="Helical" evidence="1">
    <location>
        <begin position="252"/>
        <end position="271"/>
    </location>
</feature>
<dbReference type="AlphaFoldDB" id="A0A9W4QZT1"/>
<dbReference type="EMBL" id="CAMAPD010000010">
    <property type="protein sequence ID" value="CAH9060542.1"/>
    <property type="molecule type" value="Genomic_DNA"/>
</dbReference>
<reference evidence="4 6" key="1">
    <citation type="submission" date="2022-07" db="EMBL/GenBank/DDBJ databases">
        <authorList>
            <person name="Criscuolo A."/>
        </authorList>
    </citation>
    <scope>NUCLEOTIDE SEQUENCE</scope>
    <source>
        <strain evidence="6">CIP 111951</strain>
        <strain evidence="4">CIP111854</strain>
        <strain evidence="3">CIP111951</strain>
    </source>
</reference>
<keyword evidence="1" id="KW-1133">Transmembrane helix</keyword>
<evidence type="ECO:0000313" key="6">
    <source>
        <dbReference type="Proteomes" id="UP001152485"/>
    </source>
</evidence>
<feature type="transmembrane region" description="Helical" evidence="1">
    <location>
        <begin position="67"/>
        <end position="86"/>
    </location>
</feature>
<dbReference type="RefSeq" id="WP_261593495.1">
    <property type="nucleotide sequence ID" value="NZ_CAMAPC010000010.1"/>
</dbReference>
<keyword evidence="5" id="KW-1185">Reference proteome</keyword>
<evidence type="ECO:0000259" key="2">
    <source>
        <dbReference type="Pfam" id="PF00892"/>
    </source>
</evidence>
<gene>
    <name evidence="4" type="ORF">PSECIP111854_02663</name>
    <name evidence="3" type="ORF">PSECIP111951_02303</name>
</gene>
<dbReference type="SUPFAM" id="SSF103481">
    <property type="entry name" value="Multidrug resistance efflux transporter EmrE"/>
    <property type="match status" value="2"/>
</dbReference>
<keyword evidence="1" id="KW-0812">Transmembrane</keyword>
<feature type="transmembrane region" description="Helical" evidence="1">
    <location>
        <begin position="152"/>
        <end position="173"/>
    </location>
</feature>
<sequence>MHLGIGEVAALFAALVWASSTLLYKRFSHSLSPLQLNVSKGVLAGLMMLIAVIITQDWQIPEFKESWYWLIASGIIGIAIGDSAYFAALRNIGPARTLIVESFAPVIAGILNIVILGSYLSLQAWFGILLTIIGVLIALKPKHILPQIERGIYYKGVLFALLAAFCQATGMVMSKGAMNIEQTSSLWAALIRLFSGTFCVAIIVACLKEHNLKQSIRLHNVEGKTWLFIAVFFGTFIGLWLQLLSVKHTDPAIAQTVFATAPLMVMTLGLIKNEPITANMVGGGVLAFVGVGALLLG</sequence>
<dbReference type="PANTHER" id="PTHR22911:SF137">
    <property type="entry name" value="SOLUTE CARRIER FAMILY 35 MEMBER G2-RELATED"/>
    <property type="match status" value="1"/>
</dbReference>
<accession>A0A9W4QZT1</accession>
<evidence type="ECO:0000256" key="1">
    <source>
        <dbReference type="SAM" id="Phobius"/>
    </source>
</evidence>
<dbReference type="Proteomes" id="UP001152467">
    <property type="component" value="Unassembled WGS sequence"/>
</dbReference>
<feature type="transmembrane region" description="Helical" evidence="1">
    <location>
        <begin position="185"/>
        <end position="207"/>
    </location>
</feature>
<dbReference type="Pfam" id="PF00892">
    <property type="entry name" value="EamA"/>
    <property type="match status" value="2"/>
</dbReference>
<name>A0A9W4QZT1_9GAMM</name>
<organism evidence="4 5">
    <name type="scientific">Pseudoalteromonas holothuriae</name>
    <dbReference type="NCBI Taxonomy" id="2963714"/>
    <lineage>
        <taxon>Bacteria</taxon>
        <taxon>Pseudomonadati</taxon>
        <taxon>Pseudomonadota</taxon>
        <taxon>Gammaproteobacteria</taxon>
        <taxon>Alteromonadales</taxon>
        <taxon>Pseudoalteromonadaceae</taxon>
        <taxon>Pseudoalteromonas</taxon>
    </lineage>
</organism>